<dbReference type="InterPro" id="IPR004360">
    <property type="entry name" value="Glyas_Fos-R_dOase_dom"/>
</dbReference>
<evidence type="ECO:0000259" key="1">
    <source>
        <dbReference type="PROSITE" id="PS51819"/>
    </source>
</evidence>
<accession>A0ABT8DQS8</accession>
<dbReference type="Proteomes" id="UP001228044">
    <property type="component" value="Unassembled WGS sequence"/>
</dbReference>
<reference evidence="2 3" key="1">
    <citation type="submission" date="2023-06" db="EMBL/GenBank/DDBJ databases">
        <title>Pelomonas sp. PFR6 16S ribosomal RNA gene Genome sequencing and assembly.</title>
        <authorList>
            <person name="Woo H."/>
        </authorList>
    </citation>
    <scope>NUCLEOTIDE SEQUENCE [LARGE SCALE GENOMIC DNA]</scope>
    <source>
        <strain evidence="2 3">PFR6</strain>
    </source>
</reference>
<dbReference type="SUPFAM" id="SSF54593">
    <property type="entry name" value="Glyoxalase/Bleomycin resistance protein/Dihydroxybiphenyl dioxygenase"/>
    <property type="match status" value="1"/>
</dbReference>
<protein>
    <submittedName>
        <fullName evidence="2">VOC family protein</fullName>
    </submittedName>
</protein>
<dbReference type="InterPro" id="IPR037523">
    <property type="entry name" value="VOC_core"/>
</dbReference>
<feature type="domain" description="VOC" evidence="1">
    <location>
        <begin position="9"/>
        <end position="122"/>
    </location>
</feature>
<evidence type="ECO:0000313" key="3">
    <source>
        <dbReference type="Proteomes" id="UP001228044"/>
    </source>
</evidence>
<dbReference type="EMBL" id="JAUHHC010000001">
    <property type="protein sequence ID" value="MDN3919438.1"/>
    <property type="molecule type" value="Genomic_DNA"/>
</dbReference>
<name>A0ABT8DQS8_9BURK</name>
<dbReference type="RefSeq" id="WP_290357740.1">
    <property type="nucleotide sequence ID" value="NZ_JAUHHC010000001.1"/>
</dbReference>
<dbReference type="InterPro" id="IPR029068">
    <property type="entry name" value="Glyas_Bleomycin-R_OHBP_Dase"/>
</dbReference>
<evidence type="ECO:0000313" key="2">
    <source>
        <dbReference type="EMBL" id="MDN3919438.1"/>
    </source>
</evidence>
<organism evidence="2 3">
    <name type="scientific">Roseateles violae</name>
    <dbReference type="NCBI Taxonomy" id="3058042"/>
    <lineage>
        <taxon>Bacteria</taxon>
        <taxon>Pseudomonadati</taxon>
        <taxon>Pseudomonadota</taxon>
        <taxon>Betaproteobacteria</taxon>
        <taxon>Burkholderiales</taxon>
        <taxon>Sphaerotilaceae</taxon>
        <taxon>Roseateles</taxon>
    </lineage>
</organism>
<gene>
    <name evidence="2" type="ORF">QWJ38_04000</name>
</gene>
<dbReference type="PROSITE" id="PS51819">
    <property type="entry name" value="VOC"/>
    <property type="match status" value="1"/>
</dbReference>
<dbReference type="Pfam" id="PF00903">
    <property type="entry name" value="Glyoxalase"/>
    <property type="match status" value="1"/>
</dbReference>
<sequence>MESNRSMPRSQIIPELAYPDVHAATQWLIEAFGFSVRLRIGSHRAQLEFGSGALVLRAGPAPTAAESACHSIMVRVDDVDAHYARAVAAGAKVFGIPTTHPYGERQYAAQDLAGHCWVFSQSVADVPPSEWGGELVSKPDAD</sequence>
<comment type="caution">
    <text evidence="2">The sequence shown here is derived from an EMBL/GenBank/DDBJ whole genome shotgun (WGS) entry which is preliminary data.</text>
</comment>
<dbReference type="Gene3D" id="3.30.720.120">
    <property type="match status" value="1"/>
</dbReference>
<keyword evidence="3" id="KW-1185">Reference proteome</keyword>
<proteinExistence type="predicted"/>
<dbReference type="PANTHER" id="PTHR34109">
    <property type="entry name" value="BNAUNNG04460D PROTEIN-RELATED"/>
    <property type="match status" value="1"/>
</dbReference>
<dbReference type="Gene3D" id="3.30.720.110">
    <property type="match status" value="1"/>
</dbReference>
<dbReference type="PANTHER" id="PTHR34109:SF1">
    <property type="entry name" value="VOC DOMAIN-CONTAINING PROTEIN"/>
    <property type="match status" value="1"/>
</dbReference>